<dbReference type="GO" id="GO:0016887">
    <property type="term" value="F:ATP hydrolysis activity"/>
    <property type="evidence" value="ECO:0007669"/>
    <property type="project" value="InterPro"/>
</dbReference>
<dbReference type="GO" id="GO:0005524">
    <property type="term" value="F:ATP binding"/>
    <property type="evidence" value="ECO:0007669"/>
    <property type="project" value="UniProtKB-KW"/>
</dbReference>
<protein>
    <submittedName>
        <fullName evidence="7">ABC transporter ATP-binding protein</fullName>
    </submittedName>
</protein>
<comment type="function">
    <text evidence="5">Involved in beta-(1--&gt;2)glucan export. Transmembrane domains (TMD) form a pore in the inner membrane and the ATP-binding domain (NBD) is responsible for energy generation.</text>
</comment>
<feature type="domain" description="ABC transporter" evidence="6">
    <location>
        <begin position="19"/>
        <end position="249"/>
    </location>
</feature>
<dbReference type="InterPro" id="IPR008995">
    <property type="entry name" value="Mo/tungstate-bd_C_term_dom"/>
</dbReference>
<dbReference type="InterPro" id="IPR003593">
    <property type="entry name" value="AAA+_ATPase"/>
</dbReference>
<keyword evidence="3" id="KW-0547">Nucleotide-binding</keyword>
<dbReference type="Pfam" id="PF08402">
    <property type="entry name" value="TOBE_2"/>
    <property type="match status" value="1"/>
</dbReference>
<evidence type="ECO:0000256" key="1">
    <source>
        <dbReference type="ARBA" id="ARBA00005417"/>
    </source>
</evidence>
<dbReference type="SUPFAM" id="SSF50331">
    <property type="entry name" value="MOP-like"/>
    <property type="match status" value="1"/>
</dbReference>
<dbReference type="AlphaFoldDB" id="A0A7Y4M5R6"/>
<dbReference type="InterPro" id="IPR003439">
    <property type="entry name" value="ABC_transporter-like_ATP-bd"/>
</dbReference>
<evidence type="ECO:0000256" key="4">
    <source>
        <dbReference type="ARBA" id="ARBA00022840"/>
    </source>
</evidence>
<accession>A0A7Y4M5R6</accession>
<organism evidence="7 8">
    <name type="scientific">Bradyrhizobium archetypum</name>
    <dbReference type="NCBI Taxonomy" id="2721160"/>
    <lineage>
        <taxon>Bacteria</taxon>
        <taxon>Pseudomonadati</taxon>
        <taxon>Pseudomonadota</taxon>
        <taxon>Alphaproteobacteria</taxon>
        <taxon>Hyphomicrobiales</taxon>
        <taxon>Nitrobacteraceae</taxon>
        <taxon>Bradyrhizobium</taxon>
    </lineage>
</organism>
<proteinExistence type="inferred from homology"/>
<dbReference type="EMBL" id="JAAVLW010000019">
    <property type="protein sequence ID" value="NOJ50866.1"/>
    <property type="molecule type" value="Genomic_DNA"/>
</dbReference>
<dbReference type="InterPro" id="IPR027417">
    <property type="entry name" value="P-loop_NTPase"/>
</dbReference>
<evidence type="ECO:0000256" key="5">
    <source>
        <dbReference type="ARBA" id="ARBA00024722"/>
    </source>
</evidence>
<keyword evidence="2" id="KW-0813">Transport</keyword>
<evidence type="ECO:0000256" key="3">
    <source>
        <dbReference type="ARBA" id="ARBA00022741"/>
    </source>
</evidence>
<dbReference type="SUPFAM" id="SSF52540">
    <property type="entry name" value="P-loop containing nucleoside triphosphate hydrolases"/>
    <property type="match status" value="1"/>
</dbReference>
<dbReference type="InterPro" id="IPR013611">
    <property type="entry name" value="Transp-assoc_OB_typ2"/>
</dbReference>
<evidence type="ECO:0000259" key="6">
    <source>
        <dbReference type="PROSITE" id="PS50893"/>
    </source>
</evidence>
<dbReference type="InterPro" id="IPR017871">
    <property type="entry name" value="ABC_transporter-like_CS"/>
</dbReference>
<evidence type="ECO:0000313" key="7">
    <source>
        <dbReference type="EMBL" id="NOJ50866.1"/>
    </source>
</evidence>
<dbReference type="FunFam" id="3.40.50.300:FF:000425">
    <property type="entry name" value="Probable ABC transporter, ATP-binding subunit"/>
    <property type="match status" value="1"/>
</dbReference>
<keyword evidence="4 7" id="KW-0067">ATP-binding</keyword>
<dbReference type="Pfam" id="PF00005">
    <property type="entry name" value="ABC_tran"/>
    <property type="match status" value="1"/>
</dbReference>
<gene>
    <name evidence="7" type="ORF">HCN50_32395</name>
</gene>
<dbReference type="PROSITE" id="PS50893">
    <property type="entry name" value="ABC_TRANSPORTER_2"/>
    <property type="match status" value="1"/>
</dbReference>
<dbReference type="InterPro" id="IPR050093">
    <property type="entry name" value="ABC_SmlMolc_Importer"/>
</dbReference>
<keyword evidence="8" id="KW-1185">Reference proteome</keyword>
<dbReference type="Gene3D" id="2.40.50.100">
    <property type="match status" value="1"/>
</dbReference>
<reference evidence="7 8" key="1">
    <citation type="submission" date="2020-03" db="EMBL/GenBank/DDBJ databases">
        <title>Bradyrhizobium diversity isolated from nodules of Muelleranthus trifoliolatus.</title>
        <authorList>
            <person name="Klepa M."/>
            <person name="Helene L."/>
            <person name="Hungria M."/>
        </authorList>
    </citation>
    <scope>NUCLEOTIDE SEQUENCE [LARGE SCALE GENOMIC DNA]</scope>
    <source>
        <strain evidence="7 8">WSM 1744</strain>
    </source>
</reference>
<dbReference type="GO" id="GO:0043190">
    <property type="term" value="C:ATP-binding cassette (ABC) transporter complex"/>
    <property type="evidence" value="ECO:0007669"/>
    <property type="project" value="InterPro"/>
</dbReference>
<comment type="caution">
    <text evidence="7">The sequence shown here is derived from an EMBL/GenBank/DDBJ whole genome shotgun (WGS) entry which is preliminary data.</text>
</comment>
<dbReference type="PROSITE" id="PS00211">
    <property type="entry name" value="ABC_TRANSPORTER_1"/>
    <property type="match status" value="1"/>
</dbReference>
<dbReference type="GO" id="GO:0015697">
    <property type="term" value="P:quaternary ammonium group transport"/>
    <property type="evidence" value="ECO:0007669"/>
    <property type="project" value="UniProtKB-ARBA"/>
</dbReference>
<comment type="similarity">
    <text evidence="1">Belongs to the ABC transporter superfamily.</text>
</comment>
<dbReference type="Proteomes" id="UP000528734">
    <property type="component" value="Unassembled WGS sequence"/>
</dbReference>
<name>A0A7Y4M5R6_9BRAD</name>
<evidence type="ECO:0000313" key="8">
    <source>
        <dbReference type="Proteomes" id="UP000528734"/>
    </source>
</evidence>
<dbReference type="GO" id="GO:0022857">
    <property type="term" value="F:transmembrane transporter activity"/>
    <property type="evidence" value="ECO:0007669"/>
    <property type="project" value="InterPro"/>
</dbReference>
<dbReference type="Gene3D" id="3.40.50.300">
    <property type="entry name" value="P-loop containing nucleotide triphosphate hydrolases"/>
    <property type="match status" value="1"/>
</dbReference>
<dbReference type="RefSeq" id="WP_171713915.1">
    <property type="nucleotide sequence ID" value="NZ_JAAVLW010000019.1"/>
</dbReference>
<sequence length="371" mass="41080">MQNIAKGAFAPANEQDFVVSFRNIEKIYGGVKAVDAVSLDIRRGELVCLLGPSGCGKTTTLRMLAGFIDPTGGEILIEGQNVTRLPAYRRDIGIVFQNYALFPHMTVAKNVEYGLISIGMKKAERQDRVQEILRRVELQHLADRYPRALSGGQQQRVALARALALQPKVLLLDEPFSNLDAQLRVRLREDLHGLIRSLNMTTLFVTHDQEEALTLADRIVVMNQGLVEQIGSPEEIYDAPSSRFVAQFIGSCALLEGNIDGDGQFTSHAGFQLQTSASPGTATIVIRPEYVRRSEELPTLRSYRAHVDASDYHGHTSRLQLSVGSDKLLMDARFPVGRKPNQGDLIDVAIDPAGVRVVPQQAQEWRKQNTI</sequence>
<evidence type="ECO:0000256" key="2">
    <source>
        <dbReference type="ARBA" id="ARBA00022448"/>
    </source>
</evidence>
<dbReference type="PANTHER" id="PTHR42781">
    <property type="entry name" value="SPERMIDINE/PUTRESCINE IMPORT ATP-BINDING PROTEIN POTA"/>
    <property type="match status" value="1"/>
</dbReference>
<dbReference type="SMART" id="SM00382">
    <property type="entry name" value="AAA"/>
    <property type="match status" value="1"/>
</dbReference>
<dbReference type="PANTHER" id="PTHR42781:SF4">
    <property type="entry name" value="SPERMIDINE_PUTRESCINE IMPORT ATP-BINDING PROTEIN POTA"/>
    <property type="match status" value="1"/>
</dbReference>